<evidence type="ECO:0000256" key="1">
    <source>
        <dbReference type="SAM" id="Phobius"/>
    </source>
</evidence>
<dbReference type="EMBL" id="MGGR01000016">
    <property type="protein sequence ID" value="OGM33553.1"/>
    <property type="molecule type" value="Genomic_DNA"/>
</dbReference>
<comment type="caution">
    <text evidence="2">The sequence shown here is derived from an EMBL/GenBank/DDBJ whole genome shotgun (WGS) entry which is preliminary data.</text>
</comment>
<evidence type="ECO:0000313" key="2">
    <source>
        <dbReference type="EMBL" id="OGM33553.1"/>
    </source>
</evidence>
<keyword evidence="1" id="KW-0812">Transmembrane</keyword>
<dbReference type="STRING" id="1802505.A3D01_01200"/>
<keyword evidence="1" id="KW-1133">Transmembrane helix</keyword>
<keyword evidence="1" id="KW-0472">Membrane</keyword>
<organism evidence="2 3">
    <name type="scientific">Candidatus Woesebacteria bacterium RIFCSPHIGHO2_02_FULL_39_13</name>
    <dbReference type="NCBI Taxonomy" id="1802505"/>
    <lineage>
        <taxon>Bacteria</taxon>
        <taxon>Candidatus Woeseibacteriota</taxon>
    </lineage>
</organism>
<gene>
    <name evidence="2" type="ORF">A3D01_01200</name>
</gene>
<name>A0A1F7Z1R1_9BACT</name>
<evidence type="ECO:0000313" key="3">
    <source>
        <dbReference type="Proteomes" id="UP000177169"/>
    </source>
</evidence>
<dbReference type="AlphaFoldDB" id="A0A1F7Z1R1"/>
<accession>A0A1F7Z1R1</accession>
<reference evidence="2 3" key="1">
    <citation type="journal article" date="2016" name="Nat. Commun.">
        <title>Thousands of microbial genomes shed light on interconnected biogeochemical processes in an aquifer system.</title>
        <authorList>
            <person name="Anantharaman K."/>
            <person name="Brown C.T."/>
            <person name="Hug L.A."/>
            <person name="Sharon I."/>
            <person name="Castelle C.J."/>
            <person name="Probst A.J."/>
            <person name="Thomas B.C."/>
            <person name="Singh A."/>
            <person name="Wilkins M.J."/>
            <person name="Karaoz U."/>
            <person name="Brodie E.L."/>
            <person name="Williams K.H."/>
            <person name="Hubbard S.S."/>
            <person name="Banfield J.F."/>
        </authorList>
    </citation>
    <scope>NUCLEOTIDE SEQUENCE [LARGE SCALE GENOMIC DNA]</scope>
</reference>
<dbReference type="Proteomes" id="UP000177169">
    <property type="component" value="Unassembled WGS sequence"/>
</dbReference>
<feature type="transmembrane region" description="Helical" evidence="1">
    <location>
        <begin position="12"/>
        <end position="30"/>
    </location>
</feature>
<proteinExistence type="predicted"/>
<protein>
    <submittedName>
        <fullName evidence="2">Uncharacterized protein</fullName>
    </submittedName>
</protein>
<sequence>MNENQKGFTHLFLILALALIAVVGIGYYAYKNGQIKIPSSQKLTPTPTPPLKTTANWRTYTNNKYGYFLSYEFKPSLEERTCGLNPSNFNGEEWFIILSSNPEEQYKTCYPQEGLADIQVTVSENDKTSYDVIEKDFPRDDWRVSVDPLESERGYVSDGIFISADFIGDDESGLIQSPIKEARIFHNGYTYHLTLTNLDFSKTYNQILSTFNFTNTPGWPTSKEIDKTSKQLLRQVMDASFTKDTSWKNEFVWTIYGAGKDPWGWNIQGTAPVDSQLGDPSQIEKFGWKFVGSADSPGGSILEFSRIVDSKTRTLYFGYQSDFDGHEKPTRVDLFINDPLTLPTRPYGEQIQM</sequence>